<keyword evidence="3" id="KW-1185">Reference proteome</keyword>
<dbReference type="OrthoDB" id="5861374at2759"/>
<proteinExistence type="predicted"/>
<evidence type="ECO:0000313" key="3">
    <source>
        <dbReference type="Proteomes" id="UP000271098"/>
    </source>
</evidence>
<evidence type="ECO:0000313" key="2">
    <source>
        <dbReference type="EMBL" id="VDN50007.1"/>
    </source>
</evidence>
<protein>
    <submittedName>
        <fullName evidence="4">Transposase</fullName>
    </submittedName>
</protein>
<feature type="region of interest" description="Disordered" evidence="1">
    <location>
        <begin position="73"/>
        <end position="94"/>
    </location>
</feature>
<reference evidence="4" key="1">
    <citation type="submission" date="2016-06" db="UniProtKB">
        <authorList>
            <consortium name="WormBaseParasite"/>
        </authorList>
    </citation>
    <scope>IDENTIFICATION</scope>
</reference>
<dbReference type="EMBL" id="UYRT01120143">
    <property type="protein sequence ID" value="VDN50007.1"/>
    <property type="molecule type" value="Genomic_DNA"/>
</dbReference>
<gene>
    <name evidence="2" type="ORF">GPUH_LOCUS27138</name>
</gene>
<sequence length="94" mass="10865">MEQKFNAHHGAVKRQFRADDRAHLKTYSKPQKNWGSGKVLKRLEKVLYEVGRQKGTVIRHANQLRKRFVKTGEDTSENPFEGLSETIILDESAE</sequence>
<dbReference type="Proteomes" id="UP000271098">
    <property type="component" value="Unassembled WGS sequence"/>
</dbReference>
<name>A0A183F1P7_9BILA</name>
<organism evidence="4">
    <name type="scientific">Gongylonema pulchrum</name>
    <dbReference type="NCBI Taxonomy" id="637853"/>
    <lineage>
        <taxon>Eukaryota</taxon>
        <taxon>Metazoa</taxon>
        <taxon>Ecdysozoa</taxon>
        <taxon>Nematoda</taxon>
        <taxon>Chromadorea</taxon>
        <taxon>Rhabditida</taxon>
        <taxon>Spirurina</taxon>
        <taxon>Spiruromorpha</taxon>
        <taxon>Spiruroidea</taxon>
        <taxon>Gongylonematidae</taxon>
        <taxon>Gongylonema</taxon>
    </lineage>
</organism>
<evidence type="ECO:0000256" key="1">
    <source>
        <dbReference type="SAM" id="MobiDB-lite"/>
    </source>
</evidence>
<reference evidence="2 3" key="2">
    <citation type="submission" date="2018-11" db="EMBL/GenBank/DDBJ databases">
        <authorList>
            <consortium name="Pathogen Informatics"/>
        </authorList>
    </citation>
    <scope>NUCLEOTIDE SEQUENCE [LARGE SCALE GENOMIC DNA]</scope>
</reference>
<accession>A0A183F1P7</accession>
<dbReference type="AlphaFoldDB" id="A0A183F1P7"/>
<evidence type="ECO:0000313" key="4">
    <source>
        <dbReference type="WBParaSite" id="GPUH_0002716801-mRNA-1"/>
    </source>
</evidence>
<dbReference type="WBParaSite" id="GPUH_0002716801-mRNA-1">
    <property type="protein sequence ID" value="GPUH_0002716801-mRNA-1"/>
    <property type="gene ID" value="GPUH_0002716801"/>
</dbReference>